<feature type="region of interest" description="Disordered" evidence="1">
    <location>
        <begin position="1"/>
        <end position="27"/>
    </location>
</feature>
<protein>
    <recommendedName>
        <fullName evidence="4">DUF3618 domain-containing protein</fullName>
    </recommendedName>
</protein>
<evidence type="ECO:0000313" key="3">
    <source>
        <dbReference type="Proteomes" id="UP001603013"/>
    </source>
</evidence>
<sequence length="258" mass="26473">MSDFQDRSRPDRSRSEAVAKTAQEKVSEGAGLVGAKATDVTGTAKEQGANVVGEATSQARDLVGELRDQLQGQAHSQTQNLAQNVRRLADELREMSESGKPESSAAGVVRQLADGGHQVASRLEQRGPDGLVGDLQDFARRRPGVFLAGAALAGFAVARVGKGISGSASTSTGNRQGGAGQGGVPPRPTNPPRHQAPSSGPGVPQTSYEDPLDTYGQSQPPHVTPSYGQPSTAQTRPAAAAPPAPPPPAGPQRPTQGS</sequence>
<feature type="region of interest" description="Disordered" evidence="1">
    <location>
        <begin position="93"/>
        <end position="135"/>
    </location>
</feature>
<feature type="compositionally biased region" description="Polar residues" evidence="1">
    <location>
        <begin position="215"/>
        <end position="231"/>
    </location>
</feature>
<gene>
    <name evidence="2" type="ORF">ACF05T_28980</name>
</gene>
<name>A0ABW6YJY8_9ACTN</name>
<feature type="compositionally biased region" description="Pro residues" evidence="1">
    <location>
        <begin position="240"/>
        <end position="251"/>
    </location>
</feature>
<evidence type="ECO:0000256" key="1">
    <source>
        <dbReference type="SAM" id="MobiDB-lite"/>
    </source>
</evidence>
<comment type="caution">
    <text evidence="2">The sequence shown here is derived from an EMBL/GenBank/DDBJ whole genome shotgun (WGS) entry which is preliminary data.</text>
</comment>
<evidence type="ECO:0008006" key="4">
    <source>
        <dbReference type="Google" id="ProtNLM"/>
    </source>
</evidence>
<proteinExistence type="predicted"/>
<dbReference type="EMBL" id="JBIBSM010000019">
    <property type="protein sequence ID" value="MFF8280080.1"/>
    <property type="molecule type" value="Genomic_DNA"/>
</dbReference>
<dbReference type="Proteomes" id="UP001603013">
    <property type="component" value="Unassembled WGS sequence"/>
</dbReference>
<accession>A0ABW6YJY8</accession>
<reference evidence="2 3" key="1">
    <citation type="submission" date="2024-10" db="EMBL/GenBank/DDBJ databases">
        <title>The Natural Products Discovery Center: Release of the First 8490 Sequenced Strains for Exploring Actinobacteria Biosynthetic Diversity.</title>
        <authorList>
            <person name="Kalkreuter E."/>
            <person name="Kautsar S.A."/>
            <person name="Yang D."/>
            <person name="Bader C.D."/>
            <person name="Teijaro C.N."/>
            <person name="Fluegel L."/>
            <person name="Davis C.M."/>
            <person name="Simpson J.R."/>
            <person name="Lauterbach L."/>
            <person name="Steele A.D."/>
            <person name="Gui C."/>
            <person name="Meng S."/>
            <person name="Li G."/>
            <person name="Viehrig K."/>
            <person name="Ye F."/>
            <person name="Su P."/>
            <person name="Kiefer A.F."/>
            <person name="Nichols A."/>
            <person name="Cepeda A.J."/>
            <person name="Yan W."/>
            <person name="Fan B."/>
            <person name="Jiang Y."/>
            <person name="Adhikari A."/>
            <person name="Zheng C.-J."/>
            <person name="Schuster L."/>
            <person name="Cowan T.M."/>
            <person name="Smanski M.J."/>
            <person name="Chevrette M.G."/>
            <person name="De Carvalho L.P.S."/>
            <person name="Shen B."/>
        </authorList>
    </citation>
    <scope>NUCLEOTIDE SEQUENCE [LARGE SCALE GENOMIC DNA]</scope>
    <source>
        <strain evidence="2 3">NPDC015755</strain>
    </source>
</reference>
<evidence type="ECO:0000313" key="2">
    <source>
        <dbReference type="EMBL" id="MFF8280080.1"/>
    </source>
</evidence>
<dbReference type="RefSeq" id="WP_391936986.1">
    <property type="nucleotide sequence ID" value="NZ_JBIBSM010000019.1"/>
</dbReference>
<feature type="region of interest" description="Disordered" evidence="1">
    <location>
        <begin position="163"/>
        <end position="258"/>
    </location>
</feature>
<keyword evidence="3" id="KW-1185">Reference proteome</keyword>
<organism evidence="2 3">
    <name type="scientific">Streptomyces lateritius</name>
    <dbReference type="NCBI Taxonomy" id="67313"/>
    <lineage>
        <taxon>Bacteria</taxon>
        <taxon>Bacillati</taxon>
        <taxon>Actinomycetota</taxon>
        <taxon>Actinomycetes</taxon>
        <taxon>Kitasatosporales</taxon>
        <taxon>Streptomycetaceae</taxon>
        <taxon>Streptomyces</taxon>
    </lineage>
</organism>